<dbReference type="AlphaFoldDB" id="A0AAP2RJ40"/>
<gene>
    <name evidence="3" type="ORF">LQE92_09735</name>
</gene>
<name>A0AAP2RJ40_9FIRM</name>
<dbReference type="EMBL" id="JAJNOR010000005">
    <property type="protein sequence ID" value="MCD2492907.1"/>
    <property type="molecule type" value="Genomic_DNA"/>
</dbReference>
<dbReference type="SUPFAM" id="SSF52218">
    <property type="entry name" value="Flavoproteins"/>
    <property type="match status" value="1"/>
</dbReference>
<dbReference type="Pfam" id="PF12682">
    <property type="entry name" value="Flavodoxin_4"/>
    <property type="match status" value="1"/>
</dbReference>
<protein>
    <recommendedName>
        <fullName evidence="2">Flavodoxin-like domain-containing protein</fullName>
    </recommendedName>
</protein>
<evidence type="ECO:0000313" key="4">
    <source>
        <dbReference type="Proteomes" id="UP001299265"/>
    </source>
</evidence>
<evidence type="ECO:0000259" key="2">
    <source>
        <dbReference type="Pfam" id="PF12682"/>
    </source>
</evidence>
<dbReference type="Gene3D" id="3.40.50.360">
    <property type="match status" value="2"/>
</dbReference>
<comment type="caution">
    <text evidence="3">The sequence shown here is derived from an EMBL/GenBank/DDBJ whole genome shotgun (WGS) entry which is preliminary data.</text>
</comment>
<evidence type="ECO:0000313" key="3">
    <source>
        <dbReference type="EMBL" id="MCD2492907.1"/>
    </source>
</evidence>
<evidence type="ECO:0000256" key="1">
    <source>
        <dbReference type="SAM" id="MobiDB-lite"/>
    </source>
</evidence>
<reference evidence="3 4" key="1">
    <citation type="submission" date="2021-11" db="EMBL/GenBank/DDBJ databases">
        <title>Lacrimispora sp. nov. NSJ-141 isolated from human feces.</title>
        <authorList>
            <person name="Abdugheni R."/>
        </authorList>
    </citation>
    <scope>NUCLEOTIDE SEQUENCE [LARGE SCALE GENOMIC DNA]</scope>
    <source>
        <strain evidence="3 4">NSJ-141</strain>
    </source>
</reference>
<keyword evidence="4" id="KW-1185">Reference proteome</keyword>
<dbReference type="GO" id="GO:0016651">
    <property type="term" value="F:oxidoreductase activity, acting on NAD(P)H"/>
    <property type="evidence" value="ECO:0007669"/>
    <property type="project" value="UniProtKB-ARBA"/>
</dbReference>
<dbReference type="InterPro" id="IPR029039">
    <property type="entry name" value="Flavoprotein-like_sf"/>
</dbReference>
<dbReference type="PANTHER" id="PTHR39201:SF1">
    <property type="entry name" value="FLAVODOXIN-LIKE DOMAIN-CONTAINING PROTEIN"/>
    <property type="match status" value="1"/>
</dbReference>
<dbReference type="GO" id="GO:0010181">
    <property type="term" value="F:FMN binding"/>
    <property type="evidence" value="ECO:0007669"/>
    <property type="project" value="InterPro"/>
</dbReference>
<dbReference type="InterPro" id="IPR008254">
    <property type="entry name" value="Flavodoxin/NO_synth"/>
</dbReference>
<feature type="domain" description="Flavodoxin-like" evidence="2">
    <location>
        <begin position="66"/>
        <end position="149"/>
    </location>
</feature>
<feature type="region of interest" description="Disordered" evidence="1">
    <location>
        <begin position="152"/>
        <end position="187"/>
    </location>
</feature>
<dbReference type="Proteomes" id="UP001299265">
    <property type="component" value="Unassembled WGS sequence"/>
</dbReference>
<accession>A0AAP2RJ40</accession>
<proteinExistence type="predicted"/>
<sequence length="201" mass="21575">MNRLAVAGTVSVNTAGTQNQNSTRGGKVLIAYFSWGGNTKGAAEEIERQTGAELFEITLVNPYSGDYDPVLLGYSNWWASIPMPIASFLEEYDFSGRTIIPFCSHGGGRFGQSLTAIAKLASDAVMGDALDIHYSGGSSLASDVSAWLETNSIQTNQRRDESRTGNGCGKGGKHHPQQRGNSRNRAAASSFSLIHKLISWI</sequence>
<dbReference type="PANTHER" id="PTHR39201">
    <property type="entry name" value="EXPORTED PROTEIN-RELATED"/>
    <property type="match status" value="1"/>
</dbReference>
<dbReference type="RefSeq" id="WP_231062787.1">
    <property type="nucleotide sequence ID" value="NZ_JAJNOR010000005.1"/>
</dbReference>
<organism evidence="3 4">
    <name type="scientific">Lientehia hominis</name>
    <dbReference type="NCBI Taxonomy" id="2897778"/>
    <lineage>
        <taxon>Bacteria</taxon>
        <taxon>Bacillati</taxon>
        <taxon>Bacillota</taxon>
        <taxon>Clostridia</taxon>
        <taxon>Lachnospirales</taxon>
        <taxon>Lachnospiraceae</taxon>
        <taxon>Lientehia</taxon>
    </lineage>
</organism>